<dbReference type="STRING" id="931089.CDES_05530"/>
<proteinExistence type="predicted"/>
<organism evidence="3 4">
    <name type="scientific">Corynebacterium deserti GIMN1.010</name>
    <dbReference type="NCBI Taxonomy" id="931089"/>
    <lineage>
        <taxon>Bacteria</taxon>
        <taxon>Bacillati</taxon>
        <taxon>Actinomycetota</taxon>
        <taxon>Actinomycetes</taxon>
        <taxon>Mycobacteriales</taxon>
        <taxon>Corynebacteriaceae</taxon>
        <taxon>Corynebacterium</taxon>
    </lineage>
</organism>
<name>A0A0M3Q9F6_9CORY</name>
<dbReference type="KEGG" id="cdx:CDES_05530"/>
<gene>
    <name evidence="3" type="ORF">CDES_05530</name>
</gene>
<dbReference type="EMBL" id="CP009220">
    <property type="protein sequence ID" value="ALC05543.1"/>
    <property type="molecule type" value="Genomic_DNA"/>
</dbReference>
<evidence type="ECO:0000313" key="3">
    <source>
        <dbReference type="EMBL" id="ALC05543.1"/>
    </source>
</evidence>
<evidence type="ECO:0000256" key="2">
    <source>
        <dbReference type="SAM" id="SignalP"/>
    </source>
</evidence>
<keyword evidence="2" id="KW-0732">Signal</keyword>
<dbReference type="AlphaFoldDB" id="A0A0M3Q9F6"/>
<dbReference type="RefSeq" id="WP_053544603.1">
    <property type="nucleotide sequence ID" value="NZ_CP009220.1"/>
</dbReference>
<protein>
    <submittedName>
        <fullName evidence="3">Putative secreted protein</fullName>
    </submittedName>
</protein>
<feature type="region of interest" description="Disordered" evidence="1">
    <location>
        <begin position="227"/>
        <end position="254"/>
    </location>
</feature>
<dbReference type="Proteomes" id="UP000068067">
    <property type="component" value="Chromosome"/>
</dbReference>
<feature type="chain" id="PRO_5005787499" evidence="2">
    <location>
        <begin position="28"/>
        <end position="254"/>
    </location>
</feature>
<accession>A0A0M3Q9F6</accession>
<feature type="signal peptide" evidence="2">
    <location>
        <begin position="1"/>
        <end position="27"/>
    </location>
</feature>
<sequence length="254" mass="26140">MKLRRIAAATLASVLGLSTVLVPQASAVTVQIGNSNLCRFAFTEQDFNLLVAAAADPDKATLQRLNALFPTIEGGLNLLVSEVEAQILASNNFDSTKLSEAADSDFDRYLTQGLGLGFTQNELMAMLLGAVMSPLLVKVLNSQKGVLVGSFHLTKGNAQNWIDIIADAPKGFGFDFARNTYLDQPLSDATMNVLAPSIAIHANLLDAYSTPFEACIAGTPINGGGGGNGGDGNGNGGDGNGNGGGRGGSSFGSS</sequence>
<keyword evidence="4" id="KW-1185">Reference proteome</keyword>
<dbReference type="PATRIC" id="fig|931089.4.peg.1124"/>
<evidence type="ECO:0000256" key="1">
    <source>
        <dbReference type="SAM" id="MobiDB-lite"/>
    </source>
</evidence>
<evidence type="ECO:0000313" key="4">
    <source>
        <dbReference type="Proteomes" id="UP000068067"/>
    </source>
</evidence>
<reference evidence="3 4" key="1">
    <citation type="submission" date="2014-08" db="EMBL/GenBank/DDBJ databases">
        <title>Complete genome sequence of Corynebacterium deserti GIMN1.010 (=DSM 45689), isolated from desert sand in western China.</title>
        <authorList>
            <person name="Ruckert C."/>
            <person name="Albersmeier A."/>
            <person name="Kalinowski J."/>
        </authorList>
    </citation>
    <scope>NUCLEOTIDE SEQUENCE [LARGE SCALE GENOMIC DNA]</scope>
    <source>
        <strain evidence="3 4">GIMN1.010</strain>
    </source>
</reference>
<dbReference type="OrthoDB" id="10000398at2"/>